<feature type="transmembrane region" description="Helical" evidence="7">
    <location>
        <begin position="14"/>
        <end position="35"/>
    </location>
</feature>
<evidence type="ECO:0000256" key="2">
    <source>
        <dbReference type="ARBA" id="ARBA00022553"/>
    </source>
</evidence>
<feature type="modified residue" description="FMN phosphoryl threonine" evidence="6">
    <location>
        <position position="193"/>
    </location>
</feature>
<dbReference type="PANTHER" id="PTHR36118">
    <property type="entry name" value="ION-TRANSLOCATING OXIDOREDUCTASE COMPLEX SUBUNIT G"/>
    <property type="match status" value="1"/>
</dbReference>
<keyword evidence="3 6" id="KW-0285">Flavoprotein</keyword>
<evidence type="ECO:0000256" key="7">
    <source>
        <dbReference type="SAM" id="Phobius"/>
    </source>
</evidence>
<comment type="subunit">
    <text evidence="6">The complex is composed of six subunits: RnfA, RnfB, RnfC, RnfD, RnfE and RnfG.</text>
</comment>
<dbReference type="NCBIfam" id="TIGR01947">
    <property type="entry name" value="rnfG"/>
    <property type="match status" value="1"/>
</dbReference>
<dbReference type="GO" id="GO:0009055">
    <property type="term" value="F:electron transfer activity"/>
    <property type="evidence" value="ECO:0007669"/>
    <property type="project" value="InterPro"/>
</dbReference>
<comment type="cofactor">
    <cofactor evidence="6">
        <name>FMN</name>
        <dbReference type="ChEBI" id="CHEBI:58210"/>
    </cofactor>
</comment>
<comment type="subcellular location">
    <subcellularLocation>
        <location evidence="6">Cell membrane</location>
        <topology evidence="6">Single-pass membrane protein</topology>
    </subcellularLocation>
</comment>
<dbReference type="EMBL" id="LLKB01000001">
    <property type="protein sequence ID" value="KQC85651.1"/>
    <property type="molecule type" value="Genomic_DNA"/>
</dbReference>
<dbReference type="AlphaFoldDB" id="A0AAW3JS91"/>
<evidence type="ECO:0000313" key="10">
    <source>
        <dbReference type="Proteomes" id="UP000050833"/>
    </source>
</evidence>
<dbReference type="Pfam" id="PF04205">
    <property type="entry name" value="FMN_bind"/>
    <property type="match status" value="1"/>
</dbReference>
<feature type="domain" description="FMN-binding" evidence="8">
    <location>
        <begin position="117"/>
        <end position="210"/>
    </location>
</feature>
<comment type="caution">
    <text evidence="9">The sequence shown here is derived from an EMBL/GenBank/DDBJ whole genome shotgun (WGS) entry which is preliminary data.</text>
</comment>
<reference evidence="9 10" key="1">
    <citation type="submission" date="2015-10" db="EMBL/GenBank/DDBJ databases">
        <title>Butyribacter intestini gen. nov., sp. nov., a butyric acid-producing bacterium of the family Lachnospiraceae isolated from the human faeces.</title>
        <authorList>
            <person name="Zou Y."/>
            <person name="Xue W."/>
            <person name="Luo G."/>
            <person name="Lv M."/>
        </authorList>
    </citation>
    <scope>NUCLEOTIDE SEQUENCE [LARGE SCALE GENOMIC DNA]</scope>
    <source>
        <strain evidence="9 10">TF01-11</strain>
    </source>
</reference>
<comment type="function">
    <text evidence="6">Part of a membrane-bound complex that couples electron transfer with translocation of ions across the membrane.</text>
</comment>
<keyword evidence="6 7" id="KW-0812">Transmembrane</keyword>
<keyword evidence="2 6" id="KW-0597">Phosphoprotein</keyword>
<organism evidence="9 10">
    <name type="scientific">Butyribacter intestini</name>
    <dbReference type="NCBI Taxonomy" id="1703332"/>
    <lineage>
        <taxon>Bacteria</taxon>
        <taxon>Bacillati</taxon>
        <taxon>Bacillota</taxon>
        <taxon>Clostridia</taxon>
        <taxon>Lachnospirales</taxon>
        <taxon>Lachnospiraceae</taxon>
        <taxon>Butyribacter</taxon>
    </lineage>
</organism>
<dbReference type="PANTHER" id="PTHR36118:SF1">
    <property type="entry name" value="ION-TRANSLOCATING OXIDOREDUCTASE COMPLEX SUBUNIT G"/>
    <property type="match status" value="1"/>
</dbReference>
<dbReference type="Proteomes" id="UP000050833">
    <property type="component" value="Unassembled WGS sequence"/>
</dbReference>
<evidence type="ECO:0000256" key="4">
    <source>
        <dbReference type="ARBA" id="ARBA00022643"/>
    </source>
</evidence>
<keyword evidence="6" id="KW-1278">Translocase</keyword>
<evidence type="ECO:0000259" key="8">
    <source>
        <dbReference type="SMART" id="SM00900"/>
    </source>
</evidence>
<evidence type="ECO:0000313" key="9">
    <source>
        <dbReference type="EMBL" id="KQC85651.1"/>
    </source>
</evidence>
<keyword evidence="6 7" id="KW-1133">Transmembrane helix</keyword>
<dbReference type="PIRSF" id="PIRSF006091">
    <property type="entry name" value="E_trnsport_RnfG"/>
    <property type="match status" value="1"/>
</dbReference>
<keyword evidence="4 6" id="KW-0288">FMN</keyword>
<gene>
    <name evidence="6" type="primary">rnfG</name>
    <name evidence="9" type="ORF">APZ18_00075</name>
</gene>
<dbReference type="GO" id="GO:0022900">
    <property type="term" value="P:electron transport chain"/>
    <property type="evidence" value="ECO:0007669"/>
    <property type="project" value="UniProtKB-UniRule"/>
</dbReference>
<accession>A0AAW3JS91</accession>
<proteinExistence type="inferred from homology"/>
<evidence type="ECO:0000256" key="3">
    <source>
        <dbReference type="ARBA" id="ARBA00022630"/>
    </source>
</evidence>
<keyword evidence="5 6" id="KW-0249">Electron transport</keyword>
<evidence type="ECO:0000256" key="1">
    <source>
        <dbReference type="ARBA" id="ARBA00022448"/>
    </source>
</evidence>
<evidence type="ECO:0000256" key="5">
    <source>
        <dbReference type="ARBA" id="ARBA00022982"/>
    </source>
</evidence>
<protein>
    <recommendedName>
        <fullName evidence="6">Ion-translocating oxidoreductase complex subunit G</fullName>
        <ecNumber evidence="6">7.-.-.-</ecNumber>
    </recommendedName>
    <alternativeName>
        <fullName evidence="6">Rnf electron transport complex subunit G</fullName>
    </alternativeName>
</protein>
<dbReference type="InterPro" id="IPR010209">
    <property type="entry name" value="Ion_transpt_RnfG/RsxG"/>
</dbReference>
<keyword evidence="10" id="KW-1185">Reference proteome</keyword>
<dbReference type="SMART" id="SM00900">
    <property type="entry name" value="FMN_bind"/>
    <property type="match status" value="1"/>
</dbReference>
<dbReference type="HAMAP" id="MF_00479">
    <property type="entry name" value="RsxG_RnfG"/>
    <property type="match status" value="1"/>
</dbReference>
<name>A0AAW3JS91_9FIRM</name>
<sequence length="216" mass="22431">MANNENKSTLMHDAIMLFVITIIAGVLLGGVYTITKGPIAAADEKATNEAYAAVYKDAEFKADDTLTKAVESFQKDVAAGKIDDDTFSYTSEELIEARTASKDGSQTGYVLKVSGKGYGGAVTIALGITNEGEVVGIQILDASNETPGLGQNSTKETWNSQYVGMKSDKTLSVVKDGSGSADNGTVNAISGATITSKAVTRAVNVALKFVAAQTGK</sequence>
<dbReference type="GO" id="GO:0010181">
    <property type="term" value="F:FMN binding"/>
    <property type="evidence" value="ECO:0007669"/>
    <property type="project" value="InterPro"/>
</dbReference>
<evidence type="ECO:0000256" key="6">
    <source>
        <dbReference type="HAMAP-Rule" id="MF_00479"/>
    </source>
</evidence>
<dbReference type="InterPro" id="IPR007329">
    <property type="entry name" value="FMN-bd"/>
</dbReference>
<comment type="similarity">
    <text evidence="6">Belongs to the RnfG family.</text>
</comment>
<keyword evidence="6" id="KW-1003">Cell membrane</keyword>
<dbReference type="EC" id="7.-.-.-" evidence="6"/>
<keyword evidence="1 6" id="KW-0813">Transport</keyword>
<keyword evidence="6 7" id="KW-0472">Membrane</keyword>
<dbReference type="GO" id="GO:0005886">
    <property type="term" value="C:plasma membrane"/>
    <property type="evidence" value="ECO:0007669"/>
    <property type="project" value="UniProtKB-SubCell"/>
</dbReference>
<dbReference type="RefSeq" id="WP_055940397.1">
    <property type="nucleotide sequence ID" value="NZ_DBGDCA010000085.1"/>
</dbReference>